<dbReference type="PRINTS" id="PR01042">
    <property type="entry name" value="TRNASYNTHASP"/>
</dbReference>
<evidence type="ECO:0000313" key="8">
    <source>
        <dbReference type="EMBL" id="PIQ05017.1"/>
    </source>
</evidence>
<keyword evidence="6" id="KW-0030">Aminoacyl-tRNA synthetase</keyword>
<dbReference type="InterPro" id="IPR004524">
    <property type="entry name" value="Asp-tRNA-ligase_1"/>
</dbReference>
<dbReference type="SUPFAM" id="SSF50249">
    <property type="entry name" value="Nucleic acid-binding proteins"/>
    <property type="match status" value="1"/>
</dbReference>
<dbReference type="InterPro" id="IPR004364">
    <property type="entry name" value="Aa-tRNA-synt_II"/>
</dbReference>
<evidence type="ECO:0000256" key="6">
    <source>
        <dbReference type="ARBA" id="ARBA00023146"/>
    </source>
</evidence>
<dbReference type="GO" id="GO:0005737">
    <property type="term" value="C:cytoplasm"/>
    <property type="evidence" value="ECO:0007669"/>
    <property type="project" value="InterPro"/>
</dbReference>
<dbReference type="Gene3D" id="2.40.50.140">
    <property type="entry name" value="Nucleic acid-binding proteins"/>
    <property type="match status" value="1"/>
</dbReference>
<keyword evidence="5" id="KW-0648">Protein biosynthesis</keyword>
<evidence type="ECO:0000313" key="9">
    <source>
        <dbReference type="Proteomes" id="UP000230778"/>
    </source>
</evidence>
<dbReference type="CDD" id="cd04317">
    <property type="entry name" value="EcAspRS_like_N"/>
    <property type="match status" value="1"/>
</dbReference>
<name>A0A2H0FE91_9BACT</name>
<dbReference type="Pfam" id="PF01336">
    <property type="entry name" value="tRNA_anti-codon"/>
    <property type="match status" value="1"/>
</dbReference>
<feature type="domain" description="Aminoacyl-transfer RNA synthetases class-II family profile" evidence="7">
    <location>
        <begin position="149"/>
        <end position="438"/>
    </location>
</feature>
<comment type="caution">
    <text evidence="8">The sequence shown here is derived from an EMBL/GenBank/DDBJ whole genome shotgun (WGS) entry which is preliminary data.</text>
</comment>
<dbReference type="InterPro" id="IPR006195">
    <property type="entry name" value="aa-tRNA-synth_II"/>
</dbReference>
<protein>
    <recommendedName>
        <fullName evidence="7">Aminoacyl-transfer RNA synthetases class-II family profile domain-containing protein</fullName>
    </recommendedName>
</protein>
<dbReference type="InterPro" id="IPR004115">
    <property type="entry name" value="GAD-like_sf"/>
</dbReference>
<dbReference type="InterPro" id="IPR012340">
    <property type="entry name" value="NA-bd_OB-fold"/>
</dbReference>
<gene>
    <name evidence="8" type="ORF">COW72_03075</name>
</gene>
<dbReference type="GO" id="GO:0005524">
    <property type="term" value="F:ATP binding"/>
    <property type="evidence" value="ECO:0007669"/>
    <property type="project" value="UniProtKB-KW"/>
</dbReference>
<dbReference type="PROSITE" id="PS50862">
    <property type="entry name" value="AA_TRNA_LIGASE_II"/>
    <property type="match status" value="1"/>
</dbReference>
<dbReference type="Gene3D" id="3.30.1360.30">
    <property type="entry name" value="GAD-like domain"/>
    <property type="match status" value="1"/>
</dbReference>
<dbReference type="PANTHER" id="PTHR22594:SF5">
    <property type="entry name" value="ASPARTATE--TRNA LIGASE, MITOCHONDRIAL"/>
    <property type="match status" value="1"/>
</dbReference>
<evidence type="ECO:0000256" key="5">
    <source>
        <dbReference type="ARBA" id="ARBA00022917"/>
    </source>
</evidence>
<dbReference type="GO" id="GO:0003676">
    <property type="term" value="F:nucleic acid binding"/>
    <property type="evidence" value="ECO:0007669"/>
    <property type="project" value="InterPro"/>
</dbReference>
<dbReference type="SUPFAM" id="SSF55681">
    <property type="entry name" value="Class II aaRS and biotin synthetases"/>
    <property type="match status" value="1"/>
</dbReference>
<dbReference type="HAMAP" id="MF_00044">
    <property type="entry name" value="Asp_tRNA_synth_type1"/>
    <property type="match status" value="1"/>
</dbReference>
<dbReference type="Pfam" id="PF00152">
    <property type="entry name" value="tRNA-synt_2"/>
    <property type="match status" value="1"/>
</dbReference>
<proteinExistence type="inferred from homology"/>
<organism evidence="8 9">
    <name type="scientific">Candidatus Nealsonbacteria bacterium CG18_big_fil_WC_8_21_14_2_50_37_10</name>
    <dbReference type="NCBI Taxonomy" id="1974717"/>
    <lineage>
        <taxon>Bacteria</taxon>
        <taxon>Candidatus Nealsoniibacteriota</taxon>
    </lineage>
</organism>
<evidence type="ECO:0000256" key="2">
    <source>
        <dbReference type="ARBA" id="ARBA00022598"/>
    </source>
</evidence>
<dbReference type="InterPro" id="IPR004365">
    <property type="entry name" value="NA-bd_OB_tRNA"/>
</dbReference>
<reference evidence="8 9" key="1">
    <citation type="submission" date="2017-09" db="EMBL/GenBank/DDBJ databases">
        <title>Depth-based differentiation of microbial function through sediment-hosted aquifers and enrichment of novel symbionts in the deep terrestrial subsurface.</title>
        <authorList>
            <person name="Probst A.J."/>
            <person name="Ladd B."/>
            <person name="Jarett J.K."/>
            <person name="Geller-Mcgrath D.E."/>
            <person name="Sieber C.M."/>
            <person name="Emerson J.B."/>
            <person name="Anantharaman K."/>
            <person name="Thomas B.C."/>
            <person name="Malmstrom R."/>
            <person name="Stieglmeier M."/>
            <person name="Klingl A."/>
            <person name="Woyke T."/>
            <person name="Ryan C.M."/>
            <person name="Banfield J.F."/>
        </authorList>
    </citation>
    <scope>NUCLEOTIDE SEQUENCE [LARGE SCALE GENOMIC DNA]</scope>
    <source>
        <strain evidence="8">CG18_big_fil_WC_8_21_14_2_50_37_10</strain>
    </source>
</reference>
<keyword evidence="4" id="KW-0067">ATP-binding</keyword>
<dbReference type="Proteomes" id="UP000230778">
    <property type="component" value="Unassembled WGS sequence"/>
</dbReference>
<evidence type="ECO:0000256" key="3">
    <source>
        <dbReference type="ARBA" id="ARBA00022741"/>
    </source>
</evidence>
<comment type="similarity">
    <text evidence="1">Belongs to the class-II aminoacyl-tRNA synthetase family. Type 1 subfamily.</text>
</comment>
<accession>A0A2H0FE91</accession>
<dbReference type="Gene3D" id="3.30.930.10">
    <property type="entry name" value="Bira Bifunctional Protein, Domain 2"/>
    <property type="match status" value="2"/>
</dbReference>
<dbReference type="InterPro" id="IPR047090">
    <property type="entry name" value="AspRS_core"/>
</dbReference>
<dbReference type="GO" id="GO:0004815">
    <property type="term" value="F:aspartate-tRNA ligase activity"/>
    <property type="evidence" value="ECO:0007669"/>
    <property type="project" value="TreeGrafter"/>
</dbReference>
<dbReference type="EMBL" id="PCUC01000162">
    <property type="protein sequence ID" value="PIQ05017.1"/>
    <property type="molecule type" value="Genomic_DNA"/>
</dbReference>
<dbReference type="GO" id="GO:0006422">
    <property type="term" value="P:aspartyl-tRNA aminoacylation"/>
    <property type="evidence" value="ECO:0007669"/>
    <property type="project" value="TreeGrafter"/>
</dbReference>
<dbReference type="InterPro" id="IPR047089">
    <property type="entry name" value="Asp-tRNA-ligase_1_N"/>
</dbReference>
<evidence type="ECO:0000259" key="7">
    <source>
        <dbReference type="PROSITE" id="PS50862"/>
    </source>
</evidence>
<dbReference type="PANTHER" id="PTHR22594">
    <property type="entry name" value="ASPARTYL/LYSYL-TRNA SYNTHETASE"/>
    <property type="match status" value="1"/>
</dbReference>
<keyword evidence="3" id="KW-0547">Nucleotide-binding</keyword>
<feature type="non-terminal residue" evidence="8">
    <location>
        <position position="467"/>
    </location>
</feature>
<sequence length="467" mass="54035">MGKLVRVCGWVNTVRTHGKILFIDLRDRSGILQLVFTPEVDESKDSSSPSPAKMGSVNKSLYKIVQQIRPEWVIGVEGTIEKRPAGMINPKVETGNVELHPSHVEVFSQAKTLPFPINTSGYEINEEARLKYRYLDLRRERMRKNLIWRQKVIQFMREFLIKEGFIEVETPLLTKSTPEGARDFLVPSRLEPGKFYALPQSPQQYKQLLQVAGFEKYFQIARCLRDEDPRADRQAEHTQLDIEISFSTQEDILNLAERLYSNLVKKLFPEKKILKIPFPRITYKDSMKKYKIDKPDLRVNKNNSDELAFCFITDFPMFEWHGKEKRWGAMHHPFTKPQTEDIEEIKKHPEKILAHQYDFVLNGVEIGGGSIRTTNLDVLTAVFEVLGHKKEEIKKQFSNYFEAFSYGVPPHGGIAPGIDRFLAVVLNEPNIREVMAFPKTGDNRDLMMDVPAEVTEEQLKELRIKIT</sequence>
<keyword evidence="2" id="KW-0436">Ligase</keyword>
<dbReference type="InterPro" id="IPR002312">
    <property type="entry name" value="Asp/Asn-tRNA-synth_IIb"/>
</dbReference>
<evidence type="ECO:0000256" key="4">
    <source>
        <dbReference type="ARBA" id="ARBA00022840"/>
    </source>
</evidence>
<dbReference type="AlphaFoldDB" id="A0A2H0FE91"/>
<dbReference type="InterPro" id="IPR045864">
    <property type="entry name" value="aa-tRNA-synth_II/BPL/LPL"/>
</dbReference>
<dbReference type="CDD" id="cd00777">
    <property type="entry name" value="AspRS_core"/>
    <property type="match status" value="1"/>
</dbReference>
<evidence type="ECO:0000256" key="1">
    <source>
        <dbReference type="ARBA" id="ARBA00006303"/>
    </source>
</evidence>